<dbReference type="RefSeq" id="WP_268801734.1">
    <property type="nucleotide sequence ID" value="NZ_CP013107.1"/>
</dbReference>
<proteinExistence type="predicted"/>
<feature type="compositionally biased region" description="Basic and acidic residues" evidence="1">
    <location>
        <begin position="1"/>
        <end position="15"/>
    </location>
</feature>
<protein>
    <submittedName>
        <fullName evidence="2">Uncharacterized protein</fullName>
    </submittedName>
</protein>
<dbReference type="Proteomes" id="UP000182306">
    <property type="component" value="Chromosome"/>
</dbReference>
<evidence type="ECO:0000313" key="3">
    <source>
        <dbReference type="Proteomes" id="UP000182306"/>
    </source>
</evidence>
<name>A0A1L3LM87_9HYPH</name>
<dbReference type="KEGG" id="same:SAMCFNEI73_Ch1867"/>
<keyword evidence="3" id="KW-1185">Reference proteome</keyword>
<feature type="region of interest" description="Disordered" evidence="1">
    <location>
        <begin position="1"/>
        <end position="26"/>
    </location>
</feature>
<organism evidence="2 3">
    <name type="scientific">Sinorhizobium americanum</name>
    <dbReference type="NCBI Taxonomy" id="194963"/>
    <lineage>
        <taxon>Bacteria</taxon>
        <taxon>Pseudomonadati</taxon>
        <taxon>Pseudomonadota</taxon>
        <taxon>Alphaproteobacteria</taxon>
        <taxon>Hyphomicrobiales</taxon>
        <taxon>Rhizobiaceae</taxon>
        <taxon>Sinorhizobium/Ensifer group</taxon>
        <taxon>Sinorhizobium</taxon>
    </lineage>
</organism>
<gene>
    <name evidence="2" type="ORF">SAMCFNEI73_Ch1867</name>
</gene>
<accession>A0A1L3LM87</accession>
<dbReference type="AlphaFoldDB" id="A0A1L3LM87"/>
<evidence type="ECO:0000313" key="2">
    <source>
        <dbReference type="EMBL" id="APG91156.1"/>
    </source>
</evidence>
<reference evidence="2 3" key="1">
    <citation type="submission" date="2015-10" db="EMBL/GenBank/DDBJ databases">
        <title>Genomic differences between typical nodule nitrogen-fixing rhizobial strains and those coming from bean seeds.</title>
        <authorList>
            <person name="Peralta H."/>
            <person name="Aguilar-Vera A."/>
            <person name="Diaz R."/>
            <person name="Mora Y."/>
            <person name="Martinez-Batallar G."/>
            <person name="Salazar E."/>
            <person name="Vargas-Lagunas C."/>
            <person name="Encarnacion S."/>
            <person name="Girard L."/>
            <person name="Mora J."/>
        </authorList>
    </citation>
    <scope>NUCLEOTIDE SEQUENCE [LARGE SCALE GENOMIC DNA]</scope>
    <source>
        <strain evidence="2 3">CFNEI 73</strain>
    </source>
</reference>
<sequence length="42" mass="4853">MDLKRREVMARKDEAPDPENAPVSERPLTARLFDALFPGKRK</sequence>
<evidence type="ECO:0000256" key="1">
    <source>
        <dbReference type="SAM" id="MobiDB-lite"/>
    </source>
</evidence>
<dbReference type="STRING" id="194963.SAMCFNEI73_Ch1867"/>
<dbReference type="EMBL" id="CP013107">
    <property type="protein sequence ID" value="APG91156.1"/>
    <property type="molecule type" value="Genomic_DNA"/>
</dbReference>